<keyword evidence="7" id="KW-1185">Reference proteome</keyword>
<name>A0A8X6Y3G4_9ARAC</name>
<gene>
    <name evidence="6" type="primary">NCL1_46479</name>
    <name evidence="6" type="ORF">TNIN_339601</name>
</gene>
<feature type="domain" description="TIL" evidence="5">
    <location>
        <begin position="45"/>
        <end position="98"/>
    </location>
</feature>
<feature type="region of interest" description="Disordered" evidence="4">
    <location>
        <begin position="160"/>
        <end position="184"/>
    </location>
</feature>
<accession>A0A8X6Y3G4</accession>
<evidence type="ECO:0000256" key="4">
    <source>
        <dbReference type="SAM" id="MobiDB-lite"/>
    </source>
</evidence>
<protein>
    <submittedName>
        <fullName evidence="6">Chymotrypsin inhibitor</fullName>
    </submittedName>
</protein>
<feature type="non-terminal residue" evidence="6">
    <location>
        <position position="1"/>
    </location>
</feature>
<evidence type="ECO:0000313" key="7">
    <source>
        <dbReference type="Proteomes" id="UP000886998"/>
    </source>
</evidence>
<feature type="domain" description="TIL" evidence="5">
    <location>
        <begin position="214"/>
        <end position="268"/>
    </location>
</feature>
<dbReference type="AlphaFoldDB" id="A0A8X6Y3G4"/>
<dbReference type="SUPFAM" id="SSF57567">
    <property type="entry name" value="Serine protease inhibitors"/>
    <property type="match status" value="2"/>
</dbReference>
<dbReference type="FunFam" id="2.10.25.10:FF:000055">
    <property type="entry name" value="alpha-tectorin isoform X1"/>
    <property type="match status" value="1"/>
</dbReference>
<dbReference type="Pfam" id="PF01826">
    <property type="entry name" value="TIL"/>
    <property type="match status" value="2"/>
</dbReference>
<evidence type="ECO:0000259" key="5">
    <source>
        <dbReference type="Pfam" id="PF01826"/>
    </source>
</evidence>
<dbReference type="InterPro" id="IPR051368">
    <property type="entry name" value="SerProtInhib-TIL_Domain"/>
</dbReference>
<dbReference type="CDD" id="cd19941">
    <property type="entry name" value="TIL"/>
    <property type="match status" value="2"/>
</dbReference>
<dbReference type="InterPro" id="IPR002919">
    <property type="entry name" value="TIL_dom"/>
</dbReference>
<feature type="compositionally biased region" description="Low complexity" evidence="4">
    <location>
        <begin position="160"/>
        <end position="169"/>
    </location>
</feature>
<evidence type="ECO:0000256" key="1">
    <source>
        <dbReference type="ARBA" id="ARBA00007611"/>
    </source>
</evidence>
<reference evidence="6" key="1">
    <citation type="submission" date="2020-08" db="EMBL/GenBank/DDBJ databases">
        <title>Multicomponent nature underlies the extraordinary mechanical properties of spider dragline silk.</title>
        <authorList>
            <person name="Kono N."/>
            <person name="Nakamura H."/>
            <person name="Mori M."/>
            <person name="Yoshida Y."/>
            <person name="Ohtoshi R."/>
            <person name="Malay A.D."/>
            <person name="Moran D.A.P."/>
            <person name="Tomita M."/>
            <person name="Numata K."/>
            <person name="Arakawa K."/>
        </authorList>
    </citation>
    <scope>NUCLEOTIDE SEQUENCE</scope>
</reference>
<proteinExistence type="inferred from homology"/>
<dbReference type="InterPro" id="IPR036084">
    <property type="entry name" value="Ser_inhib-like_sf"/>
</dbReference>
<dbReference type="Proteomes" id="UP000886998">
    <property type="component" value="Unassembled WGS sequence"/>
</dbReference>
<sequence length="282" mass="30425">MKTVLTKYSCSVSIHGHFSVVSGENVVDKKLKKEGTLEEPPTETCDEDEEYYECKPNCRNTCSSYNRTDIACPDICEPGCFCKKGMVEDDDGECISPQNANPHLQKTIVFQIPLINAGKEKNTTIVLLVVEAPATHTDCAPSSTVANVFLAAGATRATSSAGTGSVSSRLIARQTRPPSEGKRTPPYVQVGLTEGENDVFLVGKNFVFKASDSCRSNEVYNQCGSACPPTCSDRGENQICTLQCVAGCFCKEGLVRDDEGECVKPEDCLQSTQEPQSPRGPT</sequence>
<evidence type="ECO:0000256" key="2">
    <source>
        <dbReference type="ARBA" id="ARBA00022690"/>
    </source>
</evidence>
<dbReference type="PANTHER" id="PTHR23259:SF70">
    <property type="entry name" value="ACCESSORY GLAND PROTEIN ACP62F-RELATED"/>
    <property type="match status" value="1"/>
</dbReference>
<comment type="similarity">
    <text evidence="1">Belongs to the serine protease inhibitor-like (TIL domain-containing) family.</text>
</comment>
<keyword evidence="3" id="KW-1015">Disulfide bond</keyword>
<dbReference type="Gene3D" id="2.10.25.10">
    <property type="entry name" value="Laminin"/>
    <property type="match status" value="2"/>
</dbReference>
<organism evidence="6 7">
    <name type="scientific">Trichonephila inaurata madagascariensis</name>
    <dbReference type="NCBI Taxonomy" id="2747483"/>
    <lineage>
        <taxon>Eukaryota</taxon>
        <taxon>Metazoa</taxon>
        <taxon>Ecdysozoa</taxon>
        <taxon>Arthropoda</taxon>
        <taxon>Chelicerata</taxon>
        <taxon>Arachnida</taxon>
        <taxon>Araneae</taxon>
        <taxon>Araneomorphae</taxon>
        <taxon>Entelegynae</taxon>
        <taxon>Araneoidea</taxon>
        <taxon>Nephilidae</taxon>
        <taxon>Trichonephila</taxon>
        <taxon>Trichonephila inaurata</taxon>
    </lineage>
</organism>
<dbReference type="GO" id="GO:0030414">
    <property type="term" value="F:peptidase inhibitor activity"/>
    <property type="evidence" value="ECO:0007669"/>
    <property type="project" value="UniProtKB-KW"/>
</dbReference>
<comment type="caution">
    <text evidence="6">The sequence shown here is derived from an EMBL/GenBank/DDBJ whole genome shotgun (WGS) entry which is preliminary data.</text>
</comment>
<evidence type="ECO:0000256" key="3">
    <source>
        <dbReference type="ARBA" id="ARBA00023157"/>
    </source>
</evidence>
<dbReference type="PANTHER" id="PTHR23259">
    <property type="entry name" value="RIDDLE"/>
    <property type="match status" value="1"/>
</dbReference>
<dbReference type="OrthoDB" id="6436760at2759"/>
<evidence type="ECO:0000313" key="6">
    <source>
        <dbReference type="EMBL" id="GFY63523.1"/>
    </source>
</evidence>
<dbReference type="EMBL" id="BMAV01014818">
    <property type="protein sequence ID" value="GFY63523.1"/>
    <property type="molecule type" value="Genomic_DNA"/>
</dbReference>
<keyword evidence="2" id="KW-0646">Protease inhibitor</keyword>